<dbReference type="EMBL" id="CP046161">
    <property type="protein sequence ID" value="QKO30229.1"/>
    <property type="molecule type" value="Genomic_DNA"/>
</dbReference>
<evidence type="ECO:0000313" key="1">
    <source>
        <dbReference type="EMBL" id="QKO30229.1"/>
    </source>
</evidence>
<evidence type="ECO:0000313" key="2">
    <source>
        <dbReference type="Proteomes" id="UP000509623"/>
    </source>
</evidence>
<name>A0ABX6PVB3_9FIRM</name>
<dbReference type="Proteomes" id="UP000509623">
    <property type="component" value="Chromosome"/>
</dbReference>
<organism evidence="1 2">
    <name type="scientific">Caproicibacterium lactatifermentans</name>
    <dbReference type="NCBI Taxonomy" id="2666138"/>
    <lineage>
        <taxon>Bacteria</taxon>
        <taxon>Bacillati</taxon>
        <taxon>Bacillota</taxon>
        <taxon>Clostridia</taxon>
        <taxon>Eubacteriales</taxon>
        <taxon>Oscillospiraceae</taxon>
        <taxon>Caproicibacterium</taxon>
    </lineage>
</organism>
<proteinExistence type="predicted"/>
<keyword evidence="2" id="KW-1185">Reference proteome</keyword>
<gene>
    <name evidence="1" type="ORF">GKP14_03895</name>
</gene>
<dbReference type="SUPFAM" id="SSF52540">
    <property type="entry name" value="P-loop containing nucleoside triphosphate hydrolases"/>
    <property type="match status" value="1"/>
</dbReference>
<sequence length="1407" mass="160548">METYRHYFDIDPDYFPAVNEKVINANLDMWKKFFPHETFVKLLKTTVSVLERKQKLSIWVEGAYGTGKSHAVLTLKKLLDASDSEVQAYFEKYNLDNDLLNKFNRAKKGGRILTVHRYGSSNIHGDNDLVLAIQESIEKAFANAGIENKGSDSLREAVIRYLSNDENKQSFNIYVKGSYSNLFGGDDADTIIEKLRTYKDEALHTLMEKIFKFAREKQIRAFSMTAGDLTNWIKEIIHVNNLKAIVFIWDEFTEYFKNNSRNLTGFQEILELSETEPFYFILVTHVSSSLFHEGDKDFIKLNDRFVSPHSQIALPENIAFQLMGAAMEKNKDPVALQEWEKISGDLADRTKKSRKAVGDAVKIKDQEMLGILPIHPYTALLLKHISSAFDSNQRSMFDFIKNDRGDEIKGFQWFIDNYGPDGGPDNEENPLLTVDMLWEFFYDKGKDNLAHDVRTVLDYYERTQNRGLEPNEKRVLKAVLLLQAISQHAADSVEMFIPNEKSIDLAFEGSDIENDALRIAGKLDRDKVLFKKQLGSGEFQYNAYINEVSGAELEKFKKEIDSKSTSALINEPLNDTTTVADALALERGALKLRYDLKYVSSADFDSTIRRLRNAETENGNKISTVVCFAKDDAESILLGKKIRDALQDGSYHLVFIDATLTPFGQDGYSQYRNDMAQSMYQTSKDNGLRDQYARNAKESLKKWKDQISNGEFIVYTEKNPAGERAATKDILKSILQEIDREKFPDCLEAAYNVLPTMYTPSNLKQAVECGVNRKTKGTFSSGNPNTKLETALKDAWDDPDYWKTHPNLLISKIKITVDNEMSEEFKTSGRISIRSIYDMLKAYPYGFMPCNLSAFILGFVLKEYTDGTYSWSDGLTNDALTLDKLKEMVAEVINLQNTASPKYKDKYIVTLTSEEKAFNENSAAVFGVSKNICTSAEQTRGVIRNKMKEYSFPIWTLKEIVPDKPLRTSPDVIEEMIDDYCGIANSGIFSGTKTDSDIVNQIGKLYLDNPNALDDLKRLLTKENCTEGMKQYLNRFEEGILPKLAAEIGDNGQYINAVRSKFDADAANWVWNTDTANQKIRETITEYRIIVESNRVLPKTTSFDETIREWCEKTDYIRISYAAAKDAFGGITPFMSMLYDIKRSGKLSEESQKQNFLELLKANGAGFKQFYENQTDLFKTVCEYYLNGFSDEEIKELYSKIPAAGTFVMDKSPYLNLVDNTAKDYRSSLGYFQLKNFWKERTHSSLTPREWSERHKMPILSLVPDEEVTKAKQAFGTLNRSHPDAASVAKAKEYLEKATFYPVMEDKEALDRIFTNSIIKSYAVMLTDVKEVKDYLSSRLSEAPYDWFGLPTVDKKLKQMAEAKYNQGGSEKAIEKIEKMDVNEVRRYLKELIKDNMTVGIEIIKGN</sequence>
<accession>A0ABX6PVB3</accession>
<dbReference type="RefSeq" id="WP_174403076.1">
    <property type="nucleotide sequence ID" value="NZ_CP046161.1"/>
</dbReference>
<protein>
    <recommendedName>
        <fullName evidence="3">KAP NTPase domain-containing protein</fullName>
    </recommendedName>
</protein>
<reference evidence="2" key="1">
    <citation type="submission" date="2019-11" db="EMBL/GenBank/DDBJ databases">
        <authorList>
            <person name="Ren C."/>
            <person name="Wang H."/>
            <person name="Xu Y."/>
        </authorList>
    </citation>
    <scope>NUCLEOTIDE SEQUENCE [LARGE SCALE GENOMIC DNA]</scope>
    <source>
        <strain evidence="2">JNU-WLY1368</strain>
    </source>
</reference>
<evidence type="ECO:0008006" key="3">
    <source>
        <dbReference type="Google" id="ProtNLM"/>
    </source>
</evidence>
<dbReference type="InterPro" id="IPR027417">
    <property type="entry name" value="P-loop_NTPase"/>
</dbReference>